<reference evidence="2 3" key="1">
    <citation type="submission" date="2021-06" db="EMBL/GenBank/DDBJ databases">
        <authorList>
            <person name="Palmer J.M."/>
        </authorList>
    </citation>
    <scope>NUCLEOTIDE SEQUENCE [LARGE SCALE GENOMIC DNA]</scope>
    <source>
        <strain evidence="3">if_2019</strain>
        <tissue evidence="2">Muscle</tissue>
    </source>
</reference>
<feature type="chain" id="PRO_5045295123" evidence="1">
    <location>
        <begin position="26"/>
        <end position="132"/>
    </location>
</feature>
<evidence type="ECO:0000313" key="3">
    <source>
        <dbReference type="Proteomes" id="UP001482620"/>
    </source>
</evidence>
<accession>A0ABV0VM68</accession>
<organism evidence="2 3">
    <name type="scientific">Ilyodon furcidens</name>
    <name type="common">goldbreast splitfin</name>
    <dbReference type="NCBI Taxonomy" id="33524"/>
    <lineage>
        <taxon>Eukaryota</taxon>
        <taxon>Metazoa</taxon>
        <taxon>Chordata</taxon>
        <taxon>Craniata</taxon>
        <taxon>Vertebrata</taxon>
        <taxon>Euteleostomi</taxon>
        <taxon>Actinopterygii</taxon>
        <taxon>Neopterygii</taxon>
        <taxon>Teleostei</taxon>
        <taxon>Neoteleostei</taxon>
        <taxon>Acanthomorphata</taxon>
        <taxon>Ovalentaria</taxon>
        <taxon>Atherinomorphae</taxon>
        <taxon>Cyprinodontiformes</taxon>
        <taxon>Goodeidae</taxon>
        <taxon>Ilyodon</taxon>
    </lineage>
</organism>
<protein>
    <submittedName>
        <fullName evidence="2">Uncharacterized protein</fullName>
    </submittedName>
</protein>
<proteinExistence type="predicted"/>
<keyword evidence="3" id="KW-1185">Reference proteome</keyword>
<dbReference type="Proteomes" id="UP001482620">
    <property type="component" value="Unassembled WGS sequence"/>
</dbReference>
<sequence>MNISHCNKALTILLSFKISDLLVNAYPRLANICGGWMPHKSTGGSGWQNLVVISPDLHGNPGQQQTKVVSGNGKYTLYLSPLQEERVTIPLPPEAKEFKNMPEAQCTTCKKMVPLQIFPVYVKECKTQQLFC</sequence>
<name>A0ABV0VM68_9TELE</name>
<evidence type="ECO:0000313" key="2">
    <source>
        <dbReference type="EMBL" id="MEQ2257828.1"/>
    </source>
</evidence>
<comment type="caution">
    <text evidence="2">The sequence shown here is derived from an EMBL/GenBank/DDBJ whole genome shotgun (WGS) entry which is preliminary data.</text>
</comment>
<keyword evidence="1" id="KW-0732">Signal</keyword>
<feature type="signal peptide" evidence="1">
    <location>
        <begin position="1"/>
        <end position="25"/>
    </location>
</feature>
<dbReference type="EMBL" id="JAHRIQ010114591">
    <property type="protein sequence ID" value="MEQ2257828.1"/>
    <property type="molecule type" value="Genomic_DNA"/>
</dbReference>
<evidence type="ECO:0000256" key="1">
    <source>
        <dbReference type="SAM" id="SignalP"/>
    </source>
</evidence>
<gene>
    <name evidence="2" type="ORF">ILYODFUR_038840</name>
</gene>